<proteinExistence type="predicted"/>
<feature type="compositionally biased region" description="Polar residues" evidence="1">
    <location>
        <begin position="114"/>
        <end position="125"/>
    </location>
</feature>
<gene>
    <name evidence="2" type="ORF">PAPYR_2778</name>
</gene>
<dbReference type="PANTHER" id="PTHR34438:SF1">
    <property type="entry name" value="CHROMOSOME 2 OPEN READING FRAME 81"/>
    <property type="match status" value="1"/>
</dbReference>
<feature type="region of interest" description="Disordered" evidence="1">
    <location>
        <begin position="359"/>
        <end position="461"/>
    </location>
</feature>
<comment type="caution">
    <text evidence="2">The sequence shown here is derived from an EMBL/GenBank/DDBJ whole genome shotgun (WGS) entry which is preliminary data.</text>
</comment>
<keyword evidence="3" id="KW-1185">Reference proteome</keyword>
<dbReference type="Pfam" id="PF15479">
    <property type="entry name" value="DUF4639"/>
    <property type="match status" value="1"/>
</dbReference>
<accession>A0ABQ8UP22</accession>
<reference evidence="2" key="1">
    <citation type="journal article" date="2022" name="bioRxiv">
        <title>Genomics of Preaxostyla Flagellates Illuminates Evolutionary Transitions and the Path Towards Mitochondrial Loss.</title>
        <authorList>
            <person name="Novak L.V.F."/>
            <person name="Treitli S.C."/>
            <person name="Pyrih J."/>
            <person name="Halakuc P."/>
            <person name="Pipaliya S.V."/>
            <person name="Vacek V."/>
            <person name="Brzon O."/>
            <person name="Soukal P."/>
            <person name="Eme L."/>
            <person name="Dacks J.B."/>
            <person name="Karnkowska A."/>
            <person name="Elias M."/>
            <person name="Hampl V."/>
        </authorList>
    </citation>
    <scope>NUCLEOTIDE SEQUENCE</scope>
    <source>
        <strain evidence="2">RCP-MX</strain>
    </source>
</reference>
<sequence>MLEEFLQAETGEEAVLDVLSDIVSKGAAEIADHELQRRMIPFLAEEVVASLKHVVQWCYMDHDRGDDDIDNDPTWAIGDEPVPAPIDSWACGAVPVRVEAPLPLPPPERPSSAQSRVSHATSRFSHTSKKGRLGSPMRESQETTAQSAASDSARKPAAAPRSIAEVAASKHQQNEAIRQAVEAERRKREEVAAKLAETMRGKSYTYDAKGDVLLIQPPNPERLPSHSVNPKVALTLPVRATRHPAAEAATVPPNGTWSRPSRVPREAAGLRHPDAVVDKAGHVQFKKEQNFRSHENAQPPVPSSVRHGSVDSGCLHAPGCLGVPVGRAMVADGGRAGGALVLLQIETMKVVPGVTLRLGGQVRTGGSRPQAATAGCPTRPHPEAAPLRPGNQAPPRPPPPRVQPQPAAVTPREAPAKPQGRPAPALLMAEGDETPAGAPGSPGGAAGAQVPEGEAKPPAVLSPTRAFDEKILAASDWGANPPTVPFQPPQAPSFVPLPGQQPLLSTCSVVSSLGSDFVTRLLES</sequence>
<evidence type="ECO:0000313" key="2">
    <source>
        <dbReference type="EMBL" id="KAJ4460932.1"/>
    </source>
</evidence>
<evidence type="ECO:0000256" key="1">
    <source>
        <dbReference type="SAM" id="MobiDB-lite"/>
    </source>
</evidence>
<dbReference type="PANTHER" id="PTHR34438">
    <property type="entry name" value="SI:DKEY-97L20.6"/>
    <property type="match status" value="1"/>
</dbReference>
<dbReference type="InterPro" id="IPR028042">
    <property type="entry name" value="DUF4639"/>
</dbReference>
<dbReference type="EMBL" id="JAPMOS010000010">
    <property type="protein sequence ID" value="KAJ4460932.1"/>
    <property type="molecule type" value="Genomic_DNA"/>
</dbReference>
<dbReference type="Proteomes" id="UP001141327">
    <property type="component" value="Unassembled WGS sequence"/>
</dbReference>
<feature type="compositionally biased region" description="Pro residues" evidence="1">
    <location>
        <begin position="392"/>
        <end position="403"/>
    </location>
</feature>
<feature type="region of interest" description="Disordered" evidence="1">
    <location>
        <begin position="101"/>
        <end position="175"/>
    </location>
</feature>
<evidence type="ECO:0000313" key="3">
    <source>
        <dbReference type="Proteomes" id="UP001141327"/>
    </source>
</evidence>
<name>A0ABQ8UP22_9EUKA</name>
<protein>
    <submittedName>
        <fullName evidence="2">Uncharacterized protein</fullName>
    </submittedName>
</protein>
<organism evidence="2 3">
    <name type="scientific">Paratrimastix pyriformis</name>
    <dbReference type="NCBI Taxonomy" id="342808"/>
    <lineage>
        <taxon>Eukaryota</taxon>
        <taxon>Metamonada</taxon>
        <taxon>Preaxostyla</taxon>
        <taxon>Paratrimastigidae</taxon>
        <taxon>Paratrimastix</taxon>
    </lineage>
</organism>
<feature type="compositionally biased region" description="Low complexity" evidence="1">
    <location>
        <begin position="147"/>
        <end position="164"/>
    </location>
</feature>
<feature type="region of interest" description="Disordered" evidence="1">
    <location>
        <begin position="289"/>
        <end position="309"/>
    </location>
</feature>